<dbReference type="PANTHER" id="PTHR36376:SF1">
    <property type="entry name" value="OS09G0514700 PROTEIN"/>
    <property type="match status" value="1"/>
</dbReference>
<dbReference type="GeneID" id="111014638"/>
<dbReference type="Proteomes" id="UP000504603">
    <property type="component" value="Unplaced"/>
</dbReference>
<dbReference type="AlphaFoldDB" id="A0A6J1CTK3"/>
<reference evidence="2" key="1">
    <citation type="submission" date="2025-08" db="UniProtKB">
        <authorList>
            <consortium name="RefSeq"/>
        </authorList>
    </citation>
    <scope>IDENTIFICATION</scope>
    <source>
        <strain evidence="2">OHB3-1</strain>
    </source>
</reference>
<dbReference type="RefSeq" id="XP_022145120.1">
    <property type="nucleotide sequence ID" value="XM_022289428.1"/>
</dbReference>
<dbReference type="PANTHER" id="PTHR36376">
    <property type="entry name" value="OS09G0514700 PROTEIN"/>
    <property type="match status" value="1"/>
</dbReference>
<dbReference type="OrthoDB" id="603754at2759"/>
<sequence>MKIFFLFKVSCWCDLAVQHFPLQGVKCKTERVVKSDNRGDMTEHVAEIKSRCVVNDACLAEHGNASAGSPKTSPEVFSSAIEFYVWSDEGINLYVDLNSSPLDWTERLKNEVYICESVYREECLHQNLCWFKGHKGIASSFQWNSPAGLIKDDYLRKEHSSSLDLMINKCTEIDQLDAADGSVISSAVMSHAINADASEHLDENQTIMSSGIDFDVQNQKLAGSQFCAAVDNCEKNINDALQKKANCDSVSGGLSSAATLEHRNSILESEICETSTLQNSCTILNLSVGYPGSSAAGSMDVQSSDIEERPKDISCTPYGGFSQRDSKNVTDYSLRTFAEKSDRNDLSVAMETSECSQFPDSDSLEKMLPVSDILKSNGAHKRKRKVIKNETKHRYNEPDRRVLRSGKDNAKQALPRRSRRLILKVATLEVDIFSQESTRFDLGFFFSWMGKNSFIILWKKSILCKADLISFILNELV</sequence>
<gene>
    <name evidence="2" type="primary">LOC111014638</name>
</gene>
<proteinExistence type="predicted"/>
<dbReference type="KEGG" id="mcha:111014638"/>
<evidence type="ECO:0000313" key="1">
    <source>
        <dbReference type="Proteomes" id="UP000504603"/>
    </source>
</evidence>
<evidence type="ECO:0000313" key="2">
    <source>
        <dbReference type="RefSeq" id="XP_022145120.1"/>
    </source>
</evidence>
<organism evidence="1 2">
    <name type="scientific">Momordica charantia</name>
    <name type="common">Bitter gourd</name>
    <name type="synonym">Balsam pear</name>
    <dbReference type="NCBI Taxonomy" id="3673"/>
    <lineage>
        <taxon>Eukaryota</taxon>
        <taxon>Viridiplantae</taxon>
        <taxon>Streptophyta</taxon>
        <taxon>Embryophyta</taxon>
        <taxon>Tracheophyta</taxon>
        <taxon>Spermatophyta</taxon>
        <taxon>Magnoliopsida</taxon>
        <taxon>eudicotyledons</taxon>
        <taxon>Gunneridae</taxon>
        <taxon>Pentapetalae</taxon>
        <taxon>rosids</taxon>
        <taxon>fabids</taxon>
        <taxon>Cucurbitales</taxon>
        <taxon>Cucurbitaceae</taxon>
        <taxon>Momordiceae</taxon>
        <taxon>Momordica</taxon>
    </lineage>
</organism>
<keyword evidence="1" id="KW-1185">Reference proteome</keyword>
<protein>
    <submittedName>
        <fullName evidence="2">Uncharacterized protein LOC111014638</fullName>
    </submittedName>
</protein>
<accession>A0A6J1CTK3</accession>
<name>A0A6J1CTK3_MOMCH</name>